<evidence type="ECO:0000313" key="5">
    <source>
        <dbReference type="EMBL" id="SHI98562.1"/>
    </source>
</evidence>
<dbReference type="SUPFAM" id="SSF52540">
    <property type="entry name" value="P-loop containing nucleoside triphosphate hydrolases"/>
    <property type="match status" value="1"/>
</dbReference>
<dbReference type="RefSeq" id="WP_427846334.1">
    <property type="nucleotide sequence ID" value="NZ_FQXJ01000032.1"/>
</dbReference>
<dbReference type="AlphaFoldDB" id="A0A1M6FLN4"/>
<dbReference type="PANTHER" id="PTHR19211">
    <property type="entry name" value="ATP-BINDING TRANSPORT PROTEIN-RELATED"/>
    <property type="match status" value="1"/>
</dbReference>
<reference evidence="6" key="1">
    <citation type="submission" date="2016-11" db="EMBL/GenBank/DDBJ databases">
        <authorList>
            <person name="Varghese N."/>
            <person name="Submissions S."/>
        </authorList>
    </citation>
    <scope>NUCLEOTIDE SEQUENCE [LARGE SCALE GENOMIC DNA]</scope>
    <source>
        <strain evidence="6">DSM 15449</strain>
    </source>
</reference>
<dbReference type="Pfam" id="PF00005">
    <property type="entry name" value="ABC_tran"/>
    <property type="match status" value="1"/>
</dbReference>
<dbReference type="PROSITE" id="PS50893">
    <property type="entry name" value="ABC_TRANSPORTER_2"/>
    <property type="match status" value="1"/>
</dbReference>
<dbReference type="CDD" id="cd03221">
    <property type="entry name" value="ABCF_EF-3"/>
    <property type="match status" value="1"/>
</dbReference>
<accession>A0A1M6FLN4</accession>
<dbReference type="InterPro" id="IPR003593">
    <property type="entry name" value="AAA+_ATPase"/>
</dbReference>
<sequence>MGSKQKTLFNAAKSMEHRIAALGEAEAPEAIRTIRFRQSKALELHNPYPIMGREINKRFGDKVLLENASFNIPLGAKAALTGGNGSGKTTLIQMILNREEGISISPKAEIGYFAQNGYKYNRNQEVMEFIQEDCDYTISEIRSVLASMGFVQKDIGKKLAVLSGGEMIKLQLAKMVMGRYNILLMDEPSNFLDLPGLEALEVLMKGYAGTIVFITHDQRLLDNVADLVYEIKDNKLNLIR</sequence>
<dbReference type="InterPro" id="IPR050611">
    <property type="entry name" value="ABCF"/>
</dbReference>
<dbReference type="Proteomes" id="UP000183954">
    <property type="component" value="Unassembled WGS sequence"/>
</dbReference>
<dbReference type="STRING" id="1121420.SAMN02746098_04957"/>
<dbReference type="SMART" id="SM00382">
    <property type="entry name" value="AAA"/>
    <property type="match status" value="1"/>
</dbReference>
<dbReference type="Gene3D" id="3.40.50.300">
    <property type="entry name" value="P-loop containing nucleotide triphosphate hydrolases"/>
    <property type="match status" value="1"/>
</dbReference>
<dbReference type="GO" id="GO:0016887">
    <property type="term" value="F:ATP hydrolysis activity"/>
    <property type="evidence" value="ECO:0007669"/>
    <property type="project" value="InterPro"/>
</dbReference>
<keyword evidence="6" id="KW-1185">Reference proteome</keyword>
<dbReference type="PANTHER" id="PTHR19211:SF100">
    <property type="entry name" value="RIBOSOME PROTECTION PROTEIN VMLR"/>
    <property type="match status" value="1"/>
</dbReference>
<evidence type="ECO:0000313" key="6">
    <source>
        <dbReference type="Proteomes" id="UP000183954"/>
    </source>
</evidence>
<evidence type="ECO:0000256" key="2">
    <source>
        <dbReference type="ARBA" id="ARBA00022741"/>
    </source>
</evidence>
<name>A0A1M6FLN4_9FIRM</name>
<evidence type="ECO:0000256" key="1">
    <source>
        <dbReference type="ARBA" id="ARBA00022737"/>
    </source>
</evidence>
<keyword evidence="3" id="KW-0067">ATP-binding</keyword>
<evidence type="ECO:0000256" key="3">
    <source>
        <dbReference type="ARBA" id="ARBA00022840"/>
    </source>
</evidence>
<feature type="domain" description="ABC transporter" evidence="4">
    <location>
        <begin position="50"/>
        <end position="239"/>
    </location>
</feature>
<evidence type="ECO:0000259" key="4">
    <source>
        <dbReference type="PROSITE" id="PS50893"/>
    </source>
</evidence>
<gene>
    <name evidence="5" type="ORF">SAMN02746098_04957</name>
</gene>
<proteinExistence type="predicted"/>
<organism evidence="5 6">
    <name type="scientific">Desulfosporosinus lacus DSM 15449</name>
    <dbReference type="NCBI Taxonomy" id="1121420"/>
    <lineage>
        <taxon>Bacteria</taxon>
        <taxon>Bacillati</taxon>
        <taxon>Bacillota</taxon>
        <taxon>Clostridia</taxon>
        <taxon>Eubacteriales</taxon>
        <taxon>Desulfitobacteriaceae</taxon>
        <taxon>Desulfosporosinus</taxon>
    </lineage>
</organism>
<protein>
    <submittedName>
        <fullName evidence="5">ABC transporter</fullName>
    </submittedName>
</protein>
<dbReference type="GO" id="GO:0005524">
    <property type="term" value="F:ATP binding"/>
    <property type="evidence" value="ECO:0007669"/>
    <property type="project" value="UniProtKB-KW"/>
</dbReference>
<keyword evidence="1" id="KW-0677">Repeat</keyword>
<dbReference type="EMBL" id="FQXJ01000032">
    <property type="protein sequence ID" value="SHI98562.1"/>
    <property type="molecule type" value="Genomic_DNA"/>
</dbReference>
<dbReference type="InterPro" id="IPR003439">
    <property type="entry name" value="ABC_transporter-like_ATP-bd"/>
</dbReference>
<keyword evidence="2" id="KW-0547">Nucleotide-binding</keyword>
<dbReference type="InterPro" id="IPR027417">
    <property type="entry name" value="P-loop_NTPase"/>
</dbReference>